<gene>
    <name evidence="1" type="ORF">NUW58_g7079</name>
</gene>
<accession>A0ACC1NN40</accession>
<organism evidence="1 2">
    <name type="scientific">Xylaria curta</name>
    <dbReference type="NCBI Taxonomy" id="42375"/>
    <lineage>
        <taxon>Eukaryota</taxon>
        <taxon>Fungi</taxon>
        <taxon>Dikarya</taxon>
        <taxon>Ascomycota</taxon>
        <taxon>Pezizomycotina</taxon>
        <taxon>Sordariomycetes</taxon>
        <taxon>Xylariomycetidae</taxon>
        <taxon>Xylariales</taxon>
        <taxon>Xylariaceae</taxon>
        <taxon>Xylaria</taxon>
    </lineage>
</organism>
<sequence length="703" mass="79503">MNPMPAKSPAWVYTRCDAVEMGAETSRQRFAFHANVHANSCRMDPVTIVQIVGTAVSFGDVVIKCIAGLRLLKTKYHDAPLVISTIIGQLYMVQSALDQLARWNKPEHAYDPRYRQLAGQIDNALDCFSLLITALEQQLQDFELASGNNMTTKQRLTFLWSEKGISDFSVLLDRQVNALNLLLQAVQCNTLAQQQNLLLQEGSQSILQQAKDCSSSVTGLEDSASIFSENTAGISLMFDFDAFLLGSKVYQQAGRSHLRQAIKAHNQGPAPDRGQPKNNYQETSSQLGEPSRQVSPSIYPSSEAPSLQTQASAAKHPNSSNLQLAPNTRIEVWGAETNLSPWDSSPRNISKPSNRARILSLVNPWRKSLKPETTTPKFLILGTAESGKSTLLQGMKLLLEGNYTREEKLDFREIIWSNIVQSIRIILENMEFFELPLDDERTGYHVQTIFMQPANIETTPNSEVVEAILALWLDTGFQSAYKRRHEYQVNDSIDSTAHYVEEIQRLTALDYIPTDEDLLWARRKTTGIRETWFSDSALLQGLNCSFLDVGGARVERRKWIHGFENTSMVLFTIDTTAYAKRLFGVSSTNRMEEQLRVFCSIVNSRWFSKSAFVLIFTKMDLIEEWLQREPVEKHLPDYPYRNSTVEPVERYTQYLTDKFLSQVNFSEIATRIRIVQGSLTHDNKNTVSKVLEAINELAPRVGH</sequence>
<protein>
    <submittedName>
        <fullName evidence="1">Uncharacterized protein</fullName>
    </submittedName>
</protein>
<keyword evidence="2" id="KW-1185">Reference proteome</keyword>
<name>A0ACC1NN40_9PEZI</name>
<dbReference type="Proteomes" id="UP001143856">
    <property type="component" value="Unassembled WGS sequence"/>
</dbReference>
<proteinExistence type="predicted"/>
<dbReference type="EMBL" id="JAPDGR010001749">
    <property type="protein sequence ID" value="KAJ2979931.1"/>
    <property type="molecule type" value="Genomic_DNA"/>
</dbReference>
<comment type="caution">
    <text evidence="1">The sequence shown here is derived from an EMBL/GenBank/DDBJ whole genome shotgun (WGS) entry which is preliminary data.</text>
</comment>
<evidence type="ECO:0000313" key="1">
    <source>
        <dbReference type="EMBL" id="KAJ2979931.1"/>
    </source>
</evidence>
<evidence type="ECO:0000313" key="2">
    <source>
        <dbReference type="Proteomes" id="UP001143856"/>
    </source>
</evidence>
<reference evidence="1" key="1">
    <citation type="submission" date="2022-10" db="EMBL/GenBank/DDBJ databases">
        <title>Genome Sequence of Xylaria curta.</title>
        <authorList>
            <person name="Buettner E."/>
        </authorList>
    </citation>
    <scope>NUCLEOTIDE SEQUENCE</scope>
    <source>
        <strain evidence="1">Babe10</strain>
    </source>
</reference>